<organism evidence="2">
    <name type="scientific">Puccinia triticina (isolate 1-1 / race 1 (BBBD))</name>
    <name type="common">Brown leaf rust fungus</name>
    <dbReference type="NCBI Taxonomy" id="630390"/>
    <lineage>
        <taxon>Eukaryota</taxon>
        <taxon>Fungi</taxon>
        <taxon>Dikarya</taxon>
        <taxon>Basidiomycota</taxon>
        <taxon>Pucciniomycotina</taxon>
        <taxon>Pucciniomycetes</taxon>
        <taxon>Pucciniales</taxon>
        <taxon>Pucciniaceae</taxon>
        <taxon>Puccinia</taxon>
    </lineage>
</organism>
<dbReference type="Proteomes" id="UP000005240">
    <property type="component" value="Unassembled WGS sequence"/>
</dbReference>
<feature type="non-terminal residue" evidence="2">
    <location>
        <position position="216"/>
    </location>
</feature>
<evidence type="ECO:0000313" key="2">
    <source>
        <dbReference type="EMBL" id="OAV86209.1"/>
    </source>
</evidence>
<evidence type="ECO:0000256" key="1">
    <source>
        <dbReference type="SAM" id="MobiDB-lite"/>
    </source>
</evidence>
<evidence type="ECO:0000313" key="4">
    <source>
        <dbReference type="Proteomes" id="UP000005240"/>
    </source>
</evidence>
<dbReference type="AlphaFoldDB" id="A0A180G186"/>
<reference evidence="2" key="1">
    <citation type="submission" date="2009-11" db="EMBL/GenBank/DDBJ databases">
        <authorList>
            <consortium name="The Broad Institute Genome Sequencing Platform"/>
            <person name="Ward D."/>
            <person name="Feldgarden M."/>
            <person name="Earl A."/>
            <person name="Young S.K."/>
            <person name="Zeng Q."/>
            <person name="Koehrsen M."/>
            <person name="Alvarado L."/>
            <person name="Berlin A."/>
            <person name="Bochicchio J."/>
            <person name="Borenstein D."/>
            <person name="Chapman S.B."/>
            <person name="Chen Z."/>
            <person name="Engels R."/>
            <person name="Freedman E."/>
            <person name="Gellesch M."/>
            <person name="Goldberg J."/>
            <person name="Griggs A."/>
            <person name="Gujja S."/>
            <person name="Heilman E."/>
            <person name="Heiman D."/>
            <person name="Hepburn T."/>
            <person name="Howarth C."/>
            <person name="Jen D."/>
            <person name="Larson L."/>
            <person name="Lewis B."/>
            <person name="Mehta T."/>
            <person name="Park D."/>
            <person name="Pearson M."/>
            <person name="Roberts A."/>
            <person name="Saif S."/>
            <person name="Shea T."/>
            <person name="Shenoy N."/>
            <person name="Sisk P."/>
            <person name="Stolte C."/>
            <person name="Sykes S."/>
            <person name="Thomson T."/>
            <person name="Walk T."/>
            <person name="White J."/>
            <person name="Yandava C."/>
            <person name="Izard J."/>
            <person name="Baranova O.V."/>
            <person name="Blanton J.M."/>
            <person name="Tanner A.C."/>
            <person name="Dewhirst F.E."/>
            <person name="Haas B."/>
            <person name="Nusbaum C."/>
            <person name="Birren B."/>
        </authorList>
    </citation>
    <scope>NUCLEOTIDE SEQUENCE [LARGE SCALE GENOMIC DNA]</scope>
    <source>
        <strain evidence="2">1-1 BBBD Race 1</strain>
    </source>
</reference>
<dbReference type="OrthoDB" id="2519218at2759"/>
<feature type="region of interest" description="Disordered" evidence="1">
    <location>
        <begin position="57"/>
        <end position="82"/>
    </location>
</feature>
<dbReference type="VEuPathDB" id="FungiDB:PTTG_08018"/>
<dbReference type="EMBL" id="ADAS02001469">
    <property type="protein sequence ID" value="OAV86209.1"/>
    <property type="molecule type" value="Genomic_DNA"/>
</dbReference>
<feature type="region of interest" description="Disordered" evidence="1">
    <location>
        <begin position="100"/>
        <end position="216"/>
    </location>
</feature>
<protein>
    <submittedName>
        <fullName evidence="2 3">Uncharacterized protein</fullName>
    </submittedName>
</protein>
<dbReference type="EnsemblFungi" id="PTTG_08018-t43_1">
    <property type="protein sequence ID" value="PTTG_08018-t43_1-p1"/>
    <property type="gene ID" value="PTTG_08018"/>
</dbReference>
<feature type="compositionally biased region" description="Low complexity" evidence="1">
    <location>
        <begin position="57"/>
        <end position="69"/>
    </location>
</feature>
<reference evidence="2" key="2">
    <citation type="submission" date="2016-05" db="EMBL/GenBank/DDBJ databases">
        <title>Comparative analysis highlights variable genome content of wheat rusts and divergence of the mating loci.</title>
        <authorList>
            <person name="Cuomo C.A."/>
            <person name="Bakkeren G."/>
            <person name="Szabo L."/>
            <person name="Khalil H."/>
            <person name="Joly D."/>
            <person name="Goldberg J."/>
            <person name="Young S."/>
            <person name="Zeng Q."/>
            <person name="Fellers J."/>
        </authorList>
    </citation>
    <scope>NUCLEOTIDE SEQUENCE [LARGE SCALE GENOMIC DNA]</scope>
    <source>
        <strain evidence="2">1-1 BBBD Race 1</strain>
    </source>
</reference>
<accession>A0A180G186</accession>
<name>A0A180G186_PUCT1</name>
<reference evidence="3" key="4">
    <citation type="submission" date="2025-05" db="UniProtKB">
        <authorList>
            <consortium name="EnsemblFungi"/>
        </authorList>
    </citation>
    <scope>IDENTIFICATION</scope>
    <source>
        <strain evidence="3">isolate 1-1 / race 1 (BBBD)</strain>
    </source>
</reference>
<feature type="compositionally biased region" description="Basic and acidic residues" evidence="1">
    <location>
        <begin position="159"/>
        <end position="169"/>
    </location>
</feature>
<feature type="compositionally biased region" description="Basic and acidic residues" evidence="1">
    <location>
        <begin position="194"/>
        <end position="207"/>
    </location>
</feature>
<evidence type="ECO:0000313" key="3">
    <source>
        <dbReference type="EnsemblFungi" id="PTTG_08018-t43_1-p1"/>
    </source>
</evidence>
<sequence length="216" mass="23995">MICYYCHRENHGTLRCAELQKDQEAGLVEKKGNNFFLPNGALIPFDRTRPIRHVVASFQPNQSSSSRPQSPGPRPSTHSASVEFKASCGSLEQWYPPAISSRSFSGGYESEAAGKKRHEESRPYKAPLAPPSQAKRPLRKPATVPSGPTESEPVEEQELFDRIMNDPEPRSSTPKDTPGRPATPPKATSSQPKVRFERDVSRDHPDAVEGFVKKIF</sequence>
<keyword evidence="4" id="KW-1185">Reference proteome</keyword>
<reference evidence="3 4" key="3">
    <citation type="journal article" date="2017" name="G3 (Bethesda)">
        <title>Comparative analysis highlights variable genome content of wheat rusts and divergence of the mating loci.</title>
        <authorList>
            <person name="Cuomo C.A."/>
            <person name="Bakkeren G."/>
            <person name="Khalil H.B."/>
            <person name="Panwar V."/>
            <person name="Joly D."/>
            <person name="Linning R."/>
            <person name="Sakthikumar S."/>
            <person name="Song X."/>
            <person name="Adiconis X."/>
            <person name="Fan L."/>
            <person name="Goldberg J.M."/>
            <person name="Levin J.Z."/>
            <person name="Young S."/>
            <person name="Zeng Q."/>
            <person name="Anikster Y."/>
            <person name="Bruce M."/>
            <person name="Wang M."/>
            <person name="Yin C."/>
            <person name="McCallum B."/>
            <person name="Szabo L.J."/>
            <person name="Hulbert S."/>
            <person name="Chen X."/>
            <person name="Fellers J.P."/>
        </authorList>
    </citation>
    <scope>NUCLEOTIDE SEQUENCE</scope>
    <source>
        <strain evidence="4">Isolate 1-1 / race 1 (BBBD)</strain>
        <strain evidence="3">isolate 1-1 / race 1 (BBBD)</strain>
    </source>
</reference>
<gene>
    <name evidence="2" type="ORF">PTTG_08018</name>
</gene>
<proteinExistence type="predicted"/>
<feature type="compositionally biased region" description="Basic and acidic residues" evidence="1">
    <location>
        <begin position="112"/>
        <end position="123"/>
    </location>
</feature>